<dbReference type="Proteomes" id="UP001519460">
    <property type="component" value="Unassembled WGS sequence"/>
</dbReference>
<comment type="caution">
    <text evidence="1">The sequence shown here is derived from an EMBL/GenBank/DDBJ whole genome shotgun (WGS) entry which is preliminary data.</text>
</comment>
<dbReference type="EMBL" id="JACVVK020000772">
    <property type="protein sequence ID" value="KAK7447335.1"/>
    <property type="molecule type" value="Genomic_DNA"/>
</dbReference>
<evidence type="ECO:0000313" key="2">
    <source>
        <dbReference type="Proteomes" id="UP001519460"/>
    </source>
</evidence>
<name>A0ABD0J105_9CAEN</name>
<organism evidence="1 2">
    <name type="scientific">Batillaria attramentaria</name>
    <dbReference type="NCBI Taxonomy" id="370345"/>
    <lineage>
        <taxon>Eukaryota</taxon>
        <taxon>Metazoa</taxon>
        <taxon>Spiralia</taxon>
        <taxon>Lophotrochozoa</taxon>
        <taxon>Mollusca</taxon>
        <taxon>Gastropoda</taxon>
        <taxon>Caenogastropoda</taxon>
        <taxon>Sorbeoconcha</taxon>
        <taxon>Cerithioidea</taxon>
        <taxon>Batillariidae</taxon>
        <taxon>Batillaria</taxon>
    </lineage>
</organism>
<proteinExistence type="predicted"/>
<sequence>MVSTDCRGMLAIRIPISGQVSQSVLSVSGPVTPVVYKGPGYESVSLYRRCCEIKSVCRPGVVMWEVGRIPADTASMFRREATAVLVRSACTRHAARLQ</sequence>
<dbReference type="AlphaFoldDB" id="A0ABD0J105"/>
<gene>
    <name evidence="1" type="ORF">BaRGS_00040193</name>
</gene>
<keyword evidence="2" id="KW-1185">Reference proteome</keyword>
<protein>
    <submittedName>
        <fullName evidence="1">Uncharacterized protein</fullName>
    </submittedName>
</protein>
<reference evidence="1 2" key="1">
    <citation type="journal article" date="2023" name="Sci. Data">
        <title>Genome assembly of the Korean intertidal mud-creeper Batillaria attramentaria.</title>
        <authorList>
            <person name="Patra A.K."/>
            <person name="Ho P.T."/>
            <person name="Jun S."/>
            <person name="Lee S.J."/>
            <person name="Kim Y."/>
            <person name="Won Y.J."/>
        </authorList>
    </citation>
    <scope>NUCLEOTIDE SEQUENCE [LARGE SCALE GENOMIC DNA]</scope>
    <source>
        <strain evidence="1">Wonlab-2016</strain>
    </source>
</reference>
<evidence type="ECO:0000313" key="1">
    <source>
        <dbReference type="EMBL" id="KAK7447335.1"/>
    </source>
</evidence>
<accession>A0ABD0J105</accession>